<dbReference type="PROSITE" id="PS50112">
    <property type="entry name" value="PAS"/>
    <property type="match status" value="2"/>
</dbReference>
<dbReference type="InterPro" id="IPR052163">
    <property type="entry name" value="DGC-Regulatory_Protein"/>
</dbReference>
<dbReference type="InterPro" id="IPR001610">
    <property type="entry name" value="PAC"/>
</dbReference>
<feature type="signal peptide" evidence="1">
    <location>
        <begin position="1"/>
        <end position="25"/>
    </location>
</feature>
<sequence length="789" mass="87524">MRRALLRIGLLLCCLQLLAPGPCLAAQDLHGRRVLLLYSYHPGFPTTSKIHDGVFAVLAPQGIQIDEEFMDARHLTDAESAVRYREWLAYRLARKPRYDLVIAADDAAFNLATDYGAGLFGNAPVVFLGVNNVERAIAQRGSPRETGVVEHVSIPETFALARRLMPGLQRVVVIADDSPGGRADLQTLRAKQKFGFPDIAIEVADLTQISWDQLASRLERLNPDEAALLLAAYHDASGQPRSFEDGVDWIVKHASGPVLHLWEHGVGRGLLGGYVMSHREHGLVAADMALRILRGAAPNTIPIRETSPNRPIFDHRALVRWRLPEDQLPPDTLILNQPVPVWRAHPAASAAAATLVAGLTLLAAALALRTAQRRRVLDRTLRERALLRTLLDSIADPVFAKDQDGRFVACNPAFERLSGNAEAQLIGRCDHDFWERGLADFYRAHDRAVMTTGEARRNEEWVVYPDGHRVRVDTLKSPIIGGDGQAIGIVGICHDISAAYEAALRLRQADAVFRNTAEGILVTDANHKIRAVNPALSEISGYPEDELLGQHPRILDAERPASEARQAMSEVLQRDHRWIGELWLRRKSGEPIPVWATVIAVQTEDNQIAEYIAVLADITPLKNRQQQLELQAHHDPLTGLPNRVLLQDRLQGALNRARRDRREFALLFIDLDRFKEINDQFGHATGDDVLCEAARRIAGSLRLGDTVARLGGDEFVVILDGLEHENTIEQAIDRIQTALREPLPAMGRKSFNLRASIGVARYPDDGEDADALLSHADAAMYQIKSTHRR</sequence>
<dbReference type="SMART" id="SM00091">
    <property type="entry name" value="PAS"/>
    <property type="match status" value="2"/>
</dbReference>
<proteinExistence type="predicted"/>
<feature type="domain" description="PAS" evidence="2">
    <location>
        <begin position="505"/>
        <end position="575"/>
    </location>
</feature>
<dbReference type="Pfam" id="PF13426">
    <property type="entry name" value="PAS_9"/>
    <property type="match status" value="1"/>
</dbReference>
<dbReference type="SUPFAM" id="SSF55785">
    <property type="entry name" value="PYP-like sensor domain (PAS domain)"/>
    <property type="match status" value="2"/>
</dbReference>
<name>A0ABX7M8P9_9RHOO</name>
<dbReference type="InterPro" id="IPR035965">
    <property type="entry name" value="PAS-like_dom_sf"/>
</dbReference>
<feature type="chain" id="PRO_5045973202" evidence="1">
    <location>
        <begin position="26"/>
        <end position="789"/>
    </location>
</feature>
<feature type="domain" description="PAC" evidence="3">
    <location>
        <begin position="456"/>
        <end position="508"/>
    </location>
</feature>
<feature type="domain" description="GGDEF" evidence="4">
    <location>
        <begin position="662"/>
        <end position="789"/>
    </location>
</feature>
<organism evidence="5 6">
    <name type="scientific">Niveibacterium microcysteis</name>
    <dbReference type="NCBI Taxonomy" id="2811415"/>
    <lineage>
        <taxon>Bacteria</taxon>
        <taxon>Pseudomonadati</taxon>
        <taxon>Pseudomonadota</taxon>
        <taxon>Betaproteobacteria</taxon>
        <taxon>Rhodocyclales</taxon>
        <taxon>Rhodocyclaceae</taxon>
        <taxon>Niveibacterium</taxon>
    </lineage>
</organism>
<dbReference type="SUPFAM" id="SSF55073">
    <property type="entry name" value="Nucleotide cyclase"/>
    <property type="match status" value="1"/>
</dbReference>
<dbReference type="Proteomes" id="UP000663570">
    <property type="component" value="Chromosome"/>
</dbReference>
<dbReference type="PROSITE" id="PS50887">
    <property type="entry name" value="GGDEF"/>
    <property type="match status" value="1"/>
</dbReference>
<evidence type="ECO:0000256" key="1">
    <source>
        <dbReference type="SAM" id="SignalP"/>
    </source>
</evidence>
<dbReference type="InterPro" id="IPR029787">
    <property type="entry name" value="Nucleotide_cyclase"/>
</dbReference>
<dbReference type="InterPro" id="IPR043128">
    <property type="entry name" value="Rev_trsase/Diguanyl_cyclase"/>
</dbReference>
<evidence type="ECO:0000259" key="4">
    <source>
        <dbReference type="PROSITE" id="PS50887"/>
    </source>
</evidence>
<feature type="domain" description="PAC" evidence="3">
    <location>
        <begin position="578"/>
        <end position="630"/>
    </location>
</feature>
<gene>
    <name evidence="5" type="ORF">JY500_04805</name>
</gene>
<dbReference type="EMBL" id="CP071060">
    <property type="protein sequence ID" value="QSI77966.1"/>
    <property type="molecule type" value="Genomic_DNA"/>
</dbReference>
<dbReference type="PROSITE" id="PS50113">
    <property type="entry name" value="PAC"/>
    <property type="match status" value="2"/>
</dbReference>
<dbReference type="Pfam" id="PF00990">
    <property type="entry name" value="GGDEF"/>
    <property type="match status" value="1"/>
</dbReference>
<dbReference type="InterPro" id="IPR013656">
    <property type="entry name" value="PAS_4"/>
</dbReference>
<dbReference type="Gene3D" id="3.30.70.270">
    <property type="match status" value="1"/>
</dbReference>
<dbReference type="CDD" id="cd00130">
    <property type="entry name" value="PAS"/>
    <property type="match status" value="2"/>
</dbReference>
<reference evidence="5 6" key="1">
    <citation type="submission" date="2021-02" db="EMBL/GenBank/DDBJ databases">
        <title>Niveibacterium changnyeongensis HC41.</title>
        <authorList>
            <person name="Kang M."/>
        </authorList>
    </citation>
    <scope>NUCLEOTIDE SEQUENCE [LARGE SCALE GENOMIC DNA]</scope>
    <source>
        <strain evidence="5 6">HC41</strain>
    </source>
</reference>
<dbReference type="Gene3D" id="3.30.450.20">
    <property type="entry name" value="PAS domain"/>
    <property type="match status" value="2"/>
</dbReference>
<evidence type="ECO:0000313" key="5">
    <source>
        <dbReference type="EMBL" id="QSI77966.1"/>
    </source>
</evidence>
<dbReference type="SMART" id="SM00086">
    <property type="entry name" value="PAC"/>
    <property type="match status" value="2"/>
</dbReference>
<dbReference type="InterPro" id="IPR000014">
    <property type="entry name" value="PAS"/>
</dbReference>
<dbReference type="InterPro" id="IPR000700">
    <property type="entry name" value="PAS-assoc_C"/>
</dbReference>
<dbReference type="Gene3D" id="3.40.50.2300">
    <property type="match status" value="2"/>
</dbReference>
<dbReference type="PANTHER" id="PTHR46663:SF3">
    <property type="entry name" value="SLL0267 PROTEIN"/>
    <property type="match status" value="1"/>
</dbReference>
<dbReference type="SMART" id="SM00267">
    <property type="entry name" value="GGDEF"/>
    <property type="match status" value="1"/>
</dbReference>
<dbReference type="NCBIfam" id="TIGR00229">
    <property type="entry name" value="sensory_box"/>
    <property type="match status" value="2"/>
</dbReference>
<evidence type="ECO:0000259" key="2">
    <source>
        <dbReference type="PROSITE" id="PS50112"/>
    </source>
</evidence>
<dbReference type="CDD" id="cd01949">
    <property type="entry name" value="GGDEF"/>
    <property type="match status" value="1"/>
</dbReference>
<accession>A0ABX7M8P9</accession>
<keyword evidence="6" id="KW-1185">Reference proteome</keyword>
<keyword evidence="1" id="KW-0732">Signal</keyword>
<dbReference type="NCBIfam" id="TIGR00254">
    <property type="entry name" value="GGDEF"/>
    <property type="match status" value="1"/>
</dbReference>
<dbReference type="Pfam" id="PF08448">
    <property type="entry name" value="PAS_4"/>
    <property type="match status" value="1"/>
</dbReference>
<dbReference type="RefSeq" id="WP_206255229.1">
    <property type="nucleotide sequence ID" value="NZ_CP071060.1"/>
</dbReference>
<evidence type="ECO:0000313" key="6">
    <source>
        <dbReference type="Proteomes" id="UP000663570"/>
    </source>
</evidence>
<protein>
    <submittedName>
        <fullName evidence="5">Diguanylate cyclase</fullName>
    </submittedName>
</protein>
<dbReference type="InterPro" id="IPR000160">
    <property type="entry name" value="GGDEF_dom"/>
</dbReference>
<evidence type="ECO:0000259" key="3">
    <source>
        <dbReference type="PROSITE" id="PS50113"/>
    </source>
</evidence>
<dbReference type="PANTHER" id="PTHR46663">
    <property type="entry name" value="DIGUANYLATE CYCLASE DGCT-RELATED"/>
    <property type="match status" value="1"/>
</dbReference>
<feature type="domain" description="PAS" evidence="2">
    <location>
        <begin position="383"/>
        <end position="428"/>
    </location>
</feature>